<dbReference type="InterPro" id="IPR002491">
    <property type="entry name" value="ABC_transptr_periplasmic_BD"/>
</dbReference>
<reference evidence="2 3" key="1">
    <citation type="submission" date="2018-03" db="EMBL/GenBank/DDBJ databases">
        <title>Cross-interface Injection: A General Nanoliter Liquid Handling Method Applied to Single Cells Genome Amplification Automated Nanoliter Liquid Handling Applied to Single Cell Multiple Displacement Amplification.</title>
        <authorList>
            <person name="Yun J."/>
            <person name="Xu P."/>
            <person name="Xu J."/>
            <person name="Dai X."/>
            <person name="Wang Y."/>
            <person name="Zheng X."/>
            <person name="Cao C."/>
            <person name="Yi Q."/>
            <person name="Zhu Y."/>
            <person name="Wang L."/>
            <person name="Dong Z."/>
            <person name="Huang Y."/>
            <person name="Huang L."/>
            <person name="Du W."/>
        </authorList>
    </citation>
    <scope>NUCLEOTIDE SEQUENCE [LARGE SCALE GENOMIC DNA]</scope>
    <source>
        <strain evidence="2 3">A9-4</strain>
    </source>
</reference>
<evidence type="ECO:0000259" key="1">
    <source>
        <dbReference type="Pfam" id="PF01497"/>
    </source>
</evidence>
<dbReference type="AlphaFoldDB" id="A0A6N4DEM6"/>
<sequence length="216" mass="24242">WLPQVLETEDTVIPTSEHGNRLESIIRAQPDVVVHNNFISGVLLQALQRAATDYGFRLVAVQHPQSWQEWQEQGKAIGPALQREATVKQWFALQQEQLTETGNELPRTVAILMPNYFMWAADSWTADLLAQVGVELITPIQTGQLGQVGLAGVLRLETEYLVLEGFSEHYSRGQDWLHHRALRQWSSERQTTSIAGEIAGCPATQAIDYLEAIQSD</sequence>
<dbReference type="CDD" id="cd00636">
    <property type="entry name" value="TroA-like"/>
    <property type="match status" value="1"/>
</dbReference>
<comment type="caution">
    <text evidence="2">The sequence shown here is derived from an EMBL/GenBank/DDBJ whole genome shotgun (WGS) entry which is preliminary data.</text>
</comment>
<dbReference type="EMBL" id="PYVG01000176">
    <property type="protein sequence ID" value="PTB87731.1"/>
    <property type="molecule type" value="Genomic_DNA"/>
</dbReference>
<feature type="non-terminal residue" evidence="2">
    <location>
        <position position="1"/>
    </location>
</feature>
<dbReference type="Proteomes" id="UP000241514">
    <property type="component" value="Unassembled WGS sequence"/>
</dbReference>
<gene>
    <name evidence="2" type="ORF">C9928_07365</name>
</gene>
<name>A0A6N4DEM6_9GAMM</name>
<dbReference type="SUPFAM" id="SSF53807">
    <property type="entry name" value="Helical backbone' metal receptor"/>
    <property type="match status" value="1"/>
</dbReference>
<feature type="domain" description="Fe/B12 periplasmic-binding" evidence="1">
    <location>
        <begin position="20"/>
        <end position="175"/>
    </location>
</feature>
<proteinExistence type="predicted"/>
<protein>
    <recommendedName>
        <fullName evidence="1">Fe/B12 periplasmic-binding domain-containing protein</fullName>
    </recommendedName>
</protein>
<evidence type="ECO:0000313" key="2">
    <source>
        <dbReference type="EMBL" id="PTB87731.1"/>
    </source>
</evidence>
<organism evidence="2 3">
    <name type="scientific">Pseudidiomarina aestuarii</name>
    <dbReference type="NCBI Taxonomy" id="624146"/>
    <lineage>
        <taxon>Bacteria</taxon>
        <taxon>Pseudomonadati</taxon>
        <taxon>Pseudomonadota</taxon>
        <taxon>Gammaproteobacteria</taxon>
        <taxon>Alteromonadales</taxon>
        <taxon>Idiomarinaceae</taxon>
        <taxon>Pseudidiomarina</taxon>
    </lineage>
</organism>
<accession>A0A6N4DEM6</accession>
<dbReference type="Pfam" id="PF01497">
    <property type="entry name" value="Peripla_BP_2"/>
    <property type="match status" value="1"/>
</dbReference>
<dbReference type="Gene3D" id="3.40.50.1980">
    <property type="entry name" value="Nitrogenase molybdenum iron protein domain"/>
    <property type="match status" value="1"/>
</dbReference>
<evidence type="ECO:0000313" key="3">
    <source>
        <dbReference type="Proteomes" id="UP000241514"/>
    </source>
</evidence>